<dbReference type="AlphaFoldDB" id="A0A017SD10"/>
<dbReference type="HOGENOM" id="CLU_542879_0_0_1"/>
<feature type="repeat" description="ANK" evidence="3">
    <location>
        <begin position="78"/>
        <end position="110"/>
    </location>
</feature>
<dbReference type="OrthoDB" id="20872at2759"/>
<feature type="repeat" description="ANK" evidence="3">
    <location>
        <begin position="141"/>
        <end position="173"/>
    </location>
</feature>
<protein>
    <submittedName>
        <fullName evidence="4">Ankyrin</fullName>
    </submittedName>
</protein>
<dbReference type="PANTHER" id="PTHR24189">
    <property type="entry name" value="MYOTROPHIN"/>
    <property type="match status" value="1"/>
</dbReference>
<evidence type="ECO:0000313" key="4">
    <source>
        <dbReference type="EMBL" id="EYE94085.1"/>
    </source>
</evidence>
<dbReference type="InterPro" id="IPR036770">
    <property type="entry name" value="Ankyrin_rpt-contain_sf"/>
</dbReference>
<evidence type="ECO:0000256" key="2">
    <source>
        <dbReference type="ARBA" id="ARBA00023043"/>
    </source>
</evidence>
<dbReference type="EMBL" id="KK088428">
    <property type="protein sequence ID" value="EYE94085.1"/>
    <property type="molecule type" value="Genomic_DNA"/>
</dbReference>
<dbReference type="SUPFAM" id="SSF48403">
    <property type="entry name" value="Ankyrin repeat"/>
    <property type="match status" value="1"/>
</dbReference>
<keyword evidence="1" id="KW-0677">Repeat</keyword>
<dbReference type="PROSITE" id="PS50297">
    <property type="entry name" value="ANK_REP_REGION"/>
    <property type="match status" value="1"/>
</dbReference>
<dbReference type="Pfam" id="PF12796">
    <property type="entry name" value="Ank_2"/>
    <property type="match status" value="1"/>
</dbReference>
<dbReference type="STRING" id="1388766.A0A017SD10"/>
<dbReference type="Proteomes" id="UP000019804">
    <property type="component" value="Unassembled WGS sequence"/>
</dbReference>
<dbReference type="PROSITE" id="PS50088">
    <property type="entry name" value="ANK_REPEAT"/>
    <property type="match status" value="2"/>
</dbReference>
<evidence type="ECO:0000256" key="1">
    <source>
        <dbReference type="ARBA" id="ARBA00022737"/>
    </source>
</evidence>
<dbReference type="InterPro" id="IPR050745">
    <property type="entry name" value="Multifunctional_regulatory"/>
</dbReference>
<reference evidence="5" key="1">
    <citation type="journal article" date="2014" name="Nat. Commun.">
        <title>Genomic adaptations of the halophilic Dead Sea filamentous fungus Eurotium rubrum.</title>
        <authorList>
            <person name="Kis-Papo T."/>
            <person name="Weig A.R."/>
            <person name="Riley R."/>
            <person name="Persoh D."/>
            <person name="Salamov A."/>
            <person name="Sun H."/>
            <person name="Lipzen A."/>
            <person name="Wasser S.P."/>
            <person name="Rambold G."/>
            <person name="Grigoriev I.V."/>
            <person name="Nevo E."/>
        </authorList>
    </citation>
    <scope>NUCLEOTIDE SEQUENCE [LARGE SCALE GENOMIC DNA]</scope>
    <source>
        <strain evidence="5">CBS 135680</strain>
    </source>
</reference>
<dbReference type="PANTHER" id="PTHR24189:SF50">
    <property type="entry name" value="ANKYRIN REPEAT AND SOCS BOX PROTEIN 2"/>
    <property type="match status" value="1"/>
</dbReference>
<dbReference type="GeneID" id="63695375"/>
<dbReference type="SMART" id="SM00248">
    <property type="entry name" value="ANK"/>
    <property type="match status" value="7"/>
</dbReference>
<keyword evidence="2 3" id="KW-0040">ANK repeat</keyword>
<accession>A0A017SD10</accession>
<evidence type="ECO:0000256" key="3">
    <source>
        <dbReference type="PROSITE-ProRule" id="PRU00023"/>
    </source>
</evidence>
<proteinExistence type="predicted"/>
<name>A0A017SD10_ASPRC</name>
<dbReference type="Gene3D" id="1.25.40.20">
    <property type="entry name" value="Ankyrin repeat-containing domain"/>
    <property type="match status" value="1"/>
</dbReference>
<dbReference type="RefSeq" id="XP_040637773.1">
    <property type="nucleotide sequence ID" value="XM_040780251.1"/>
</dbReference>
<organism evidence="4 5">
    <name type="scientific">Aspergillus ruber (strain CBS 135680)</name>
    <dbReference type="NCBI Taxonomy" id="1388766"/>
    <lineage>
        <taxon>Eukaryota</taxon>
        <taxon>Fungi</taxon>
        <taxon>Dikarya</taxon>
        <taxon>Ascomycota</taxon>
        <taxon>Pezizomycotina</taxon>
        <taxon>Eurotiomycetes</taxon>
        <taxon>Eurotiomycetidae</taxon>
        <taxon>Eurotiales</taxon>
        <taxon>Aspergillaceae</taxon>
        <taxon>Aspergillus</taxon>
        <taxon>Aspergillus subgen. Aspergillus</taxon>
    </lineage>
</organism>
<sequence>MTCEAWSLLYSQPAKNDTAFFTGPTATASSQGGTAITQAIDHQDIDALRILFEKYSESACTRLQTPGNENCHTCPQHFAIQPLRLAAMDSCNKIMRLLLSRGASVHAQDINRKTPLHFCRSESAVNILLQATADINYQDNMGHTSTHEAVCNGTSQALQALITAGADLDNGKNSIGTPLHFATRQRYRSMMKMLLDGGNYTDSKYFDGSTPLMLAMDTGQTNLVLPLFARAAACRPDLVGVLLSCGFDAKTADFNGMTPLQSTCLANEHNTQLCRSHRREVCQALLDNGADLFAERSNELTPISIAQDQKDYPLMTLFLEHALTQGGYGAPVRFTRMIESIVDIDEESRLCQSATALIGGVRLHASLVKQAVDEGEWDFVMTCIAVHFVSRACLREMYPDMEDRLLDILRMCCATRDHGLVEYIIRPGSLADMIGPRRRECIEPSKLSAAIQELCDMIQISMGWIVEADDYGKRKPLLQPPRDSGGRSIGHLRWAFPRDKHQ</sequence>
<keyword evidence="5" id="KW-1185">Reference proteome</keyword>
<gene>
    <name evidence="4" type="ORF">EURHEDRAFT_403791</name>
</gene>
<evidence type="ECO:0000313" key="5">
    <source>
        <dbReference type="Proteomes" id="UP000019804"/>
    </source>
</evidence>
<dbReference type="InterPro" id="IPR002110">
    <property type="entry name" value="Ankyrin_rpt"/>
</dbReference>